<evidence type="ECO:0000256" key="6">
    <source>
        <dbReference type="SAM" id="SignalP"/>
    </source>
</evidence>
<keyword evidence="5" id="KW-0325">Glycoprotein</keyword>
<dbReference type="EMBL" id="KN831770">
    <property type="protein sequence ID" value="KIM46744.1"/>
    <property type="molecule type" value="Genomic_DNA"/>
</dbReference>
<keyword evidence="4" id="KW-0378">Hydrolase</keyword>
<keyword evidence="2" id="KW-0645">Protease</keyword>
<evidence type="ECO:0000256" key="1">
    <source>
        <dbReference type="ARBA" id="ARBA00011079"/>
    </source>
</evidence>
<protein>
    <recommendedName>
        <fullName evidence="9">Peptidase S28</fullName>
    </recommendedName>
</protein>
<feature type="signal peptide" evidence="6">
    <location>
        <begin position="1"/>
        <end position="20"/>
    </location>
</feature>
<dbReference type="GO" id="GO:0070008">
    <property type="term" value="F:serine-type exopeptidase activity"/>
    <property type="evidence" value="ECO:0007669"/>
    <property type="project" value="InterPro"/>
</dbReference>
<dbReference type="PANTHER" id="PTHR11010:SF23">
    <property type="entry name" value="SERINE PEPTIDASE"/>
    <property type="match status" value="1"/>
</dbReference>
<name>A0A0C3CRQ1_HEBCY</name>
<dbReference type="InterPro" id="IPR029058">
    <property type="entry name" value="AB_hydrolase_fold"/>
</dbReference>
<dbReference type="GO" id="GO:0006508">
    <property type="term" value="P:proteolysis"/>
    <property type="evidence" value="ECO:0007669"/>
    <property type="project" value="UniProtKB-KW"/>
</dbReference>
<dbReference type="OrthoDB" id="1735038at2759"/>
<evidence type="ECO:0000256" key="4">
    <source>
        <dbReference type="ARBA" id="ARBA00022801"/>
    </source>
</evidence>
<keyword evidence="3 6" id="KW-0732">Signal</keyword>
<dbReference type="AlphaFoldDB" id="A0A0C3CRQ1"/>
<evidence type="ECO:0000313" key="7">
    <source>
        <dbReference type="EMBL" id="KIM46744.1"/>
    </source>
</evidence>
<gene>
    <name evidence="7" type="ORF">M413DRAFT_440323</name>
</gene>
<dbReference type="SUPFAM" id="SSF53474">
    <property type="entry name" value="alpha/beta-Hydrolases"/>
    <property type="match status" value="1"/>
</dbReference>
<reference evidence="8" key="2">
    <citation type="submission" date="2015-01" db="EMBL/GenBank/DDBJ databases">
        <title>Evolutionary Origins and Diversification of the Mycorrhizal Mutualists.</title>
        <authorList>
            <consortium name="DOE Joint Genome Institute"/>
            <consortium name="Mycorrhizal Genomics Consortium"/>
            <person name="Kohler A."/>
            <person name="Kuo A."/>
            <person name="Nagy L.G."/>
            <person name="Floudas D."/>
            <person name="Copeland A."/>
            <person name="Barry K.W."/>
            <person name="Cichocki N."/>
            <person name="Veneault-Fourrey C."/>
            <person name="LaButti K."/>
            <person name="Lindquist E.A."/>
            <person name="Lipzen A."/>
            <person name="Lundell T."/>
            <person name="Morin E."/>
            <person name="Murat C."/>
            <person name="Riley R."/>
            <person name="Ohm R."/>
            <person name="Sun H."/>
            <person name="Tunlid A."/>
            <person name="Henrissat B."/>
            <person name="Grigoriev I.V."/>
            <person name="Hibbett D.S."/>
            <person name="Martin F."/>
        </authorList>
    </citation>
    <scope>NUCLEOTIDE SEQUENCE [LARGE SCALE GENOMIC DNA]</scope>
    <source>
        <strain evidence="8">h7</strain>
    </source>
</reference>
<dbReference type="Pfam" id="PF05577">
    <property type="entry name" value="Peptidase_S28"/>
    <property type="match status" value="1"/>
</dbReference>
<proteinExistence type="inferred from homology"/>
<dbReference type="Proteomes" id="UP000053424">
    <property type="component" value="Unassembled WGS sequence"/>
</dbReference>
<evidence type="ECO:0000256" key="3">
    <source>
        <dbReference type="ARBA" id="ARBA00022729"/>
    </source>
</evidence>
<evidence type="ECO:0000256" key="5">
    <source>
        <dbReference type="ARBA" id="ARBA00023180"/>
    </source>
</evidence>
<evidence type="ECO:0000256" key="2">
    <source>
        <dbReference type="ARBA" id="ARBA00022670"/>
    </source>
</evidence>
<dbReference type="InterPro" id="IPR008758">
    <property type="entry name" value="Peptidase_S28"/>
</dbReference>
<dbReference type="PANTHER" id="PTHR11010">
    <property type="entry name" value="PROTEASE S28 PRO-X CARBOXYPEPTIDASE-RELATED"/>
    <property type="match status" value="1"/>
</dbReference>
<organism evidence="7 8">
    <name type="scientific">Hebeloma cylindrosporum</name>
    <dbReference type="NCBI Taxonomy" id="76867"/>
    <lineage>
        <taxon>Eukaryota</taxon>
        <taxon>Fungi</taxon>
        <taxon>Dikarya</taxon>
        <taxon>Basidiomycota</taxon>
        <taxon>Agaricomycotina</taxon>
        <taxon>Agaricomycetes</taxon>
        <taxon>Agaricomycetidae</taxon>
        <taxon>Agaricales</taxon>
        <taxon>Agaricineae</taxon>
        <taxon>Hymenogastraceae</taxon>
        <taxon>Hebeloma</taxon>
    </lineage>
</organism>
<accession>A0A0C3CRQ1</accession>
<keyword evidence="8" id="KW-1185">Reference proteome</keyword>
<dbReference type="Gene3D" id="3.40.50.1820">
    <property type="entry name" value="alpha/beta hydrolase"/>
    <property type="match status" value="2"/>
</dbReference>
<reference evidence="7 8" key="1">
    <citation type="submission" date="2014-04" db="EMBL/GenBank/DDBJ databases">
        <authorList>
            <consortium name="DOE Joint Genome Institute"/>
            <person name="Kuo A."/>
            <person name="Gay G."/>
            <person name="Dore J."/>
            <person name="Kohler A."/>
            <person name="Nagy L.G."/>
            <person name="Floudas D."/>
            <person name="Copeland A."/>
            <person name="Barry K.W."/>
            <person name="Cichocki N."/>
            <person name="Veneault-Fourrey C."/>
            <person name="LaButti K."/>
            <person name="Lindquist E.A."/>
            <person name="Lipzen A."/>
            <person name="Lundell T."/>
            <person name="Morin E."/>
            <person name="Murat C."/>
            <person name="Sun H."/>
            <person name="Tunlid A."/>
            <person name="Henrissat B."/>
            <person name="Grigoriev I.V."/>
            <person name="Hibbett D.S."/>
            <person name="Martin F."/>
            <person name="Nordberg H.P."/>
            <person name="Cantor M.N."/>
            <person name="Hua S.X."/>
        </authorList>
    </citation>
    <scope>NUCLEOTIDE SEQUENCE [LARGE SCALE GENOMIC DNA]</scope>
    <source>
        <strain evidence="8">h7</strain>
    </source>
</reference>
<dbReference type="HOGENOM" id="CLU_023630_1_1_1"/>
<dbReference type="GO" id="GO:0008239">
    <property type="term" value="F:dipeptidyl-peptidase activity"/>
    <property type="evidence" value="ECO:0007669"/>
    <property type="project" value="TreeGrafter"/>
</dbReference>
<dbReference type="MEROPS" id="S28.004"/>
<evidence type="ECO:0008006" key="9">
    <source>
        <dbReference type="Google" id="ProtNLM"/>
    </source>
</evidence>
<feature type="chain" id="PRO_5002162964" description="Peptidase S28" evidence="6">
    <location>
        <begin position="21"/>
        <end position="565"/>
    </location>
</feature>
<comment type="similarity">
    <text evidence="1">Belongs to the peptidase S28 family.</text>
</comment>
<evidence type="ECO:0000313" key="8">
    <source>
        <dbReference type="Proteomes" id="UP000053424"/>
    </source>
</evidence>
<sequence length="565" mass="62786">MFFWSFIAAVLLLALPQGLAWTMGDATLASTPEQSRELRGHRLKKHRVHPPTVMSEISSRKVISTDGEVLPPYNTIYFFDQLIDHSNPSLGTFKQRYWHTWEFYQPGGPIFITTPGEGNAELEEGFSLTNATLQGAFAQTNAGATIVLEHRFFGQSNPFPQMNVQTLAVHNVAQAIEDLAYFAQNVILPMPGGNTDAIRPHKVPWVLSGGSYSGALTSWTLNKKPGVFWAGYSSSGVIQPIADFWQYFEPIRLNMPKNCSADVQRVVQFVDNVVASGNGTAILELAGYFGLANAGSVEAFLKLSENEISSTRKSLFYQFCDTLEISGSYVATAAGWGLENALLGWATFMKQSSILGEWTYDSKNPAPDDPDSRHTDISWMWMICNEFGWVQRGSSDLTQLAISFRQYTLQDFEYDCRQMFPGAFMSNDLISRVAATSDTYLGWKTTADRLFVANGYRDPWLYATHSAPTQNLQSTDLRPIRVSDGFHCTDLSVMEGGYSESVYAIQKEAMQTMNKWIASFTPRAGPVDTTPVVGHPSKNGARRLFKAGVCWRSAFISLALGWLLP</sequence>